<dbReference type="RefSeq" id="WP_020211846.1">
    <property type="nucleotide sequence ID" value="NZ_JRLX01000011.1"/>
</dbReference>
<dbReference type="PANTHER" id="PTHR30329">
    <property type="entry name" value="STATOR ELEMENT OF FLAGELLAR MOTOR COMPLEX"/>
    <property type="match status" value="1"/>
</dbReference>
<dbReference type="PANTHER" id="PTHR30329:SF21">
    <property type="entry name" value="LIPOPROTEIN YIAD-RELATED"/>
    <property type="match status" value="1"/>
</dbReference>
<keyword evidence="5" id="KW-0406">Ion transport</keyword>
<comment type="caution">
    <text evidence="12">The sequence shown here is derived from an EMBL/GenBank/DDBJ whole genome shotgun (WGS) entry which is preliminary data.</text>
</comment>
<dbReference type="SUPFAM" id="SSF56925">
    <property type="entry name" value="OMPA-like"/>
    <property type="match status" value="1"/>
</dbReference>
<evidence type="ECO:0000256" key="1">
    <source>
        <dbReference type="ARBA" id="ARBA00004571"/>
    </source>
</evidence>
<sequence length="417" mass="46000">MKKAVLPLLLLCLAPALRAQEANTEKPAQDYNKWTLELGGGINTVANPLSPGYDVSSYNFFSANFGARYMFNTKFGLKLGVTYDELKNNDNSPEFKTDVQGVSLQGVVNLGRILEFQTWTNRLNVLAHTGVGVGRFKSDRTQQYYDHIGTFLIGLTGEFKLSERVSLFGDFTMNNNYSQQRTWDGGAYEHNLKQGFDSTLYQATVGLTVALGSHEQHADWYIQDVTTELNDLDKRVGDLETMMNDSDKDGVPDYLDAEPNTIAGVAVDSKGRTIDKNNNGVPDELEKYLDERDSKSKSSISSDLSDLINGGYINAYFDFGKDQPNAQSVSGINFLTRYLKENPSASADVIGYADEVGDAEYNKALSARRAANVKQILVDSGIDAGRLNIIGNGEDSSVNKSSAFARQTVRRVTFIIK</sequence>
<dbReference type="Gene3D" id="3.30.1330.60">
    <property type="entry name" value="OmpA-like domain"/>
    <property type="match status" value="1"/>
</dbReference>
<dbReference type="InterPro" id="IPR028974">
    <property type="entry name" value="TSP_type-3_rpt"/>
</dbReference>
<dbReference type="STRING" id="1121895.GCA_000378485_00719"/>
<proteinExistence type="predicted"/>
<keyword evidence="10" id="KW-0732">Signal</keyword>
<dbReference type="SUPFAM" id="SSF103647">
    <property type="entry name" value="TSP type-3 repeat"/>
    <property type="match status" value="1"/>
</dbReference>
<dbReference type="GO" id="GO:0046930">
    <property type="term" value="C:pore complex"/>
    <property type="evidence" value="ECO:0007669"/>
    <property type="project" value="UniProtKB-KW"/>
</dbReference>
<evidence type="ECO:0000256" key="6">
    <source>
        <dbReference type="ARBA" id="ARBA00023114"/>
    </source>
</evidence>
<dbReference type="GO" id="GO:0015288">
    <property type="term" value="F:porin activity"/>
    <property type="evidence" value="ECO:0007669"/>
    <property type="project" value="UniProtKB-KW"/>
</dbReference>
<keyword evidence="13" id="KW-1185">Reference proteome</keyword>
<evidence type="ECO:0000256" key="4">
    <source>
        <dbReference type="ARBA" id="ARBA00022692"/>
    </source>
</evidence>
<evidence type="ECO:0000256" key="8">
    <source>
        <dbReference type="ARBA" id="ARBA00023237"/>
    </source>
</evidence>
<reference evidence="12 13" key="1">
    <citation type="submission" date="2013-09" db="EMBL/GenBank/DDBJ databases">
        <authorList>
            <person name="Zeng Z."/>
            <person name="Chen C."/>
        </authorList>
    </citation>
    <scope>NUCLEOTIDE SEQUENCE [LARGE SCALE GENOMIC DNA]</scope>
    <source>
        <strain evidence="12 13">WB 3.3-2</strain>
    </source>
</reference>
<comment type="subcellular location">
    <subcellularLocation>
        <location evidence="1">Cell outer membrane</location>
        <topology evidence="1">Multi-pass membrane protein</topology>
    </subcellularLocation>
</comment>
<dbReference type="GO" id="GO:0006811">
    <property type="term" value="P:monoatomic ion transport"/>
    <property type="evidence" value="ECO:0007669"/>
    <property type="project" value="UniProtKB-KW"/>
</dbReference>
<dbReference type="InterPro" id="IPR011250">
    <property type="entry name" value="OMP/PagP_B-barrel"/>
</dbReference>
<dbReference type="PROSITE" id="PS51123">
    <property type="entry name" value="OMPA_2"/>
    <property type="match status" value="1"/>
</dbReference>
<keyword evidence="4" id="KW-0812">Transmembrane</keyword>
<dbReference type="InterPro" id="IPR036737">
    <property type="entry name" value="OmpA-like_sf"/>
</dbReference>
<dbReference type="Pfam" id="PF00691">
    <property type="entry name" value="OmpA"/>
    <property type="match status" value="1"/>
</dbReference>
<feature type="chain" id="PRO_5001992008" description="OmpA-like domain-containing protein" evidence="10">
    <location>
        <begin position="20"/>
        <end position="417"/>
    </location>
</feature>
<keyword evidence="8" id="KW-0998">Cell outer membrane</keyword>
<dbReference type="GO" id="GO:0009279">
    <property type="term" value="C:cell outer membrane"/>
    <property type="evidence" value="ECO:0007669"/>
    <property type="project" value="UniProtKB-SubCell"/>
</dbReference>
<dbReference type="Proteomes" id="UP000030152">
    <property type="component" value="Unassembled WGS sequence"/>
</dbReference>
<accession>A0A0A2MD95</accession>
<dbReference type="GO" id="GO:0005509">
    <property type="term" value="F:calcium ion binding"/>
    <property type="evidence" value="ECO:0007669"/>
    <property type="project" value="InterPro"/>
</dbReference>
<dbReference type="SUPFAM" id="SSF103088">
    <property type="entry name" value="OmpA-like"/>
    <property type="match status" value="1"/>
</dbReference>
<feature type="signal peptide" evidence="10">
    <location>
        <begin position="1"/>
        <end position="19"/>
    </location>
</feature>
<evidence type="ECO:0000313" key="13">
    <source>
        <dbReference type="Proteomes" id="UP000030152"/>
    </source>
</evidence>
<protein>
    <recommendedName>
        <fullName evidence="11">OmpA-like domain-containing protein</fullName>
    </recommendedName>
</protein>
<dbReference type="InterPro" id="IPR006665">
    <property type="entry name" value="OmpA-like"/>
</dbReference>
<evidence type="ECO:0000313" key="12">
    <source>
        <dbReference type="EMBL" id="KGO86255.1"/>
    </source>
</evidence>
<dbReference type="EMBL" id="JRLX01000011">
    <property type="protein sequence ID" value="KGO86255.1"/>
    <property type="molecule type" value="Genomic_DNA"/>
</dbReference>
<evidence type="ECO:0000256" key="10">
    <source>
        <dbReference type="SAM" id="SignalP"/>
    </source>
</evidence>
<evidence type="ECO:0000256" key="9">
    <source>
        <dbReference type="PROSITE-ProRule" id="PRU00473"/>
    </source>
</evidence>
<feature type="domain" description="OmpA-like" evidence="11">
    <location>
        <begin position="304"/>
        <end position="417"/>
    </location>
</feature>
<dbReference type="InterPro" id="IPR050330">
    <property type="entry name" value="Bact_OuterMem_StrucFunc"/>
</dbReference>
<gene>
    <name evidence="12" type="ORF">Q765_11780</name>
</gene>
<keyword evidence="6" id="KW-0626">Porin</keyword>
<evidence type="ECO:0000259" key="11">
    <source>
        <dbReference type="PROSITE" id="PS51123"/>
    </source>
</evidence>
<evidence type="ECO:0000256" key="7">
    <source>
        <dbReference type="ARBA" id="ARBA00023136"/>
    </source>
</evidence>
<keyword evidence="7 9" id="KW-0472">Membrane</keyword>
<keyword evidence="2" id="KW-0813">Transport</keyword>
<keyword evidence="3" id="KW-1134">Transmembrane beta strand</keyword>
<dbReference type="AlphaFoldDB" id="A0A0A2MD95"/>
<dbReference type="InterPro" id="IPR006664">
    <property type="entry name" value="OMP_bac"/>
</dbReference>
<organism evidence="12 13">
    <name type="scientific">Flavobacterium rivuli WB 3.3-2 = DSM 21788</name>
    <dbReference type="NCBI Taxonomy" id="1121895"/>
    <lineage>
        <taxon>Bacteria</taxon>
        <taxon>Pseudomonadati</taxon>
        <taxon>Bacteroidota</taxon>
        <taxon>Flavobacteriia</taxon>
        <taxon>Flavobacteriales</taxon>
        <taxon>Flavobacteriaceae</taxon>
        <taxon>Flavobacterium</taxon>
    </lineage>
</organism>
<evidence type="ECO:0000256" key="5">
    <source>
        <dbReference type="ARBA" id="ARBA00023065"/>
    </source>
</evidence>
<dbReference type="eggNOG" id="COG2885">
    <property type="taxonomic scope" value="Bacteria"/>
</dbReference>
<dbReference type="OrthoDB" id="1522982at2"/>
<dbReference type="PRINTS" id="PR01021">
    <property type="entry name" value="OMPADOMAIN"/>
</dbReference>
<name>A0A0A2MD95_9FLAO</name>
<dbReference type="CDD" id="cd07185">
    <property type="entry name" value="OmpA_C-like"/>
    <property type="match status" value="1"/>
</dbReference>
<evidence type="ECO:0000256" key="2">
    <source>
        <dbReference type="ARBA" id="ARBA00022448"/>
    </source>
</evidence>
<evidence type="ECO:0000256" key="3">
    <source>
        <dbReference type="ARBA" id="ARBA00022452"/>
    </source>
</evidence>